<sequence length="340" mass="38232">MTSDSECYYANIDAYGERVCVLLAEKVFDSCVQLQKLRVRQMRELELLGGTMGAVATFHEMLESQVMWSSKGHCGEARADEEEGQGHIYFPHPKLKICSSLSYMFRLDMNLGHLNYIKNYSLPLKWNNNGTSSAVCSLRHGLESSQQPKITYKYPCFLHPHPKSSHKRNLLNLSSVRRRIMGVTTFCDEYTSPIAPLRIFKASIVDSHNLIPKLLPQAIKSIEITQGDGGAGSIKQINFAEGSPLKCVKYRVDELDEDTLTYCYTLVEGDALAEKLEKITYEVKFEESGNGGSISKVTSKYYTAGDFTLKEEEVKAGKERVLGMYKAVEAFLIQNPDAYV</sequence>
<evidence type="ECO:0000313" key="4">
    <source>
        <dbReference type="Proteomes" id="UP000298416"/>
    </source>
</evidence>
<evidence type="ECO:0000313" key="3">
    <source>
        <dbReference type="EMBL" id="KAG6423127.1"/>
    </source>
</evidence>
<dbReference type="GO" id="GO:0038023">
    <property type="term" value="F:signaling receptor activity"/>
    <property type="evidence" value="ECO:0007669"/>
    <property type="project" value="InterPro"/>
</dbReference>
<dbReference type="GO" id="GO:0005634">
    <property type="term" value="C:nucleus"/>
    <property type="evidence" value="ECO:0007669"/>
    <property type="project" value="TreeGrafter"/>
</dbReference>
<dbReference type="PANTHER" id="PTHR31213">
    <property type="entry name" value="OS08G0374000 PROTEIN-RELATED"/>
    <property type="match status" value="1"/>
</dbReference>
<dbReference type="FunFam" id="3.30.530.20:FF:000007">
    <property type="entry name" value="Major pollen allergen Bet v 1-A"/>
    <property type="match status" value="1"/>
</dbReference>
<evidence type="ECO:0000259" key="2">
    <source>
        <dbReference type="Pfam" id="PF00407"/>
    </source>
</evidence>
<keyword evidence="4" id="KW-1185">Reference proteome</keyword>
<evidence type="ECO:0000256" key="1">
    <source>
        <dbReference type="ARBA" id="ARBA00009744"/>
    </source>
</evidence>
<name>A0A8X8Y2Y5_SALSN</name>
<dbReference type="GO" id="GO:0006952">
    <property type="term" value="P:defense response"/>
    <property type="evidence" value="ECO:0007669"/>
    <property type="project" value="InterPro"/>
</dbReference>
<dbReference type="Proteomes" id="UP000298416">
    <property type="component" value="Unassembled WGS sequence"/>
</dbReference>
<dbReference type="GO" id="GO:0004864">
    <property type="term" value="F:protein phosphatase inhibitor activity"/>
    <property type="evidence" value="ECO:0007669"/>
    <property type="project" value="InterPro"/>
</dbReference>
<protein>
    <recommendedName>
        <fullName evidence="2">Bet v I/Major latex protein domain-containing protein</fullName>
    </recommendedName>
</protein>
<proteinExistence type="inferred from homology"/>
<reference evidence="3" key="1">
    <citation type="submission" date="2018-01" db="EMBL/GenBank/DDBJ databases">
        <authorList>
            <person name="Mao J.F."/>
        </authorList>
    </citation>
    <scope>NUCLEOTIDE SEQUENCE</scope>
    <source>
        <strain evidence="3">Huo1</strain>
        <tissue evidence="3">Leaf</tissue>
    </source>
</reference>
<dbReference type="GO" id="GO:0005737">
    <property type="term" value="C:cytoplasm"/>
    <property type="evidence" value="ECO:0007669"/>
    <property type="project" value="TreeGrafter"/>
</dbReference>
<dbReference type="GO" id="GO:0010427">
    <property type="term" value="F:abscisic acid binding"/>
    <property type="evidence" value="ECO:0007669"/>
    <property type="project" value="InterPro"/>
</dbReference>
<reference evidence="3" key="2">
    <citation type="submission" date="2020-08" db="EMBL/GenBank/DDBJ databases">
        <title>Plant Genome Project.</title>
        <authorList>
            <person name="Zhang R.-G."/>
        </authorList>
    </citation>
    <scope>NUCLEOTIDE SEQUENCE</scope>
    <source>
        <strain evidence="3">Huo1</strain>
        <tissue evidence="3">Leaf</tissue>
    </source>
</reference>
<dbReference type="InterPro" id="IPR000916">
    <property type="entry name" value="Bet_v_I/MLP"/>
</dbReference>
<gene>
    <name evidence="3" type="ORF">SASPL_113512</name>
</gene>
<organism evidence="3">
    <name type="scientific">Salvia splendens</name>
    <name type="common">Scarlet sage</name>
    <dbReference type="NCBI Taxonomy" id="180675"/>
    <lineage>
        <taxon>Eukaryota</taxon>
        <taxon>Viridiplantae</taxon>
        <taxon>Streptophyta</taxon>
        <taxon>Embryophyta</taxon>
        <taxon>Tracheophyta</taxon>
        <taxon>Spermatophyta</taxon>
        <taxon>Magnoliopsida</taxon>
        <taxon>eudicotyledons</taxon>
        <taxon>Gunneridae</taxon>
        <taxon>Pentapetalae</taxon>
        <taxon>asterids</taxon>
        <taxon>lamiids</taxon>
        <taxon>Lamiales</taxon>
        <taxon>Lamiaceae</taxon>
        <taxon>Nepetoideae</taxon>
        <taxon>Mentheae</taxon>
        <taxon>Salviinae</taxon>
        <taxon>Salvia</taxon>
        <taxon>Salvia subgen. Calosphace</taxon>
        <taxon>core Calosphace</taxon>
    </lineage>
</organism>
<accession>A0A8X8Y2Y5</accession>
<dbReference type="EMBL" id="PNBA02000005">
    <property type="protein sequence ID" value="KAG6423127.1"/>
    <property type="molecule type" value="Genomic_DNA"/>
</dbReference>
<dbReference type="InterPro" id="IPR050279">
    <property type="entry name" value="Plant_def-hormone_signal"/>
</dbReference>
<dbReference type="PROSITE" id="PS00451">
    <property type="entry name" value="PATHOGENESIS_BETVI"/>
    <property type="match status" value="1"/>
</dbReference>
<dbReference type="CDD" id="cd07816">
    <property type="entry name" value="Bet_v1-like"/>
    <property type="match status" value="1"/>
</dbReference>
<dbReference type="PANTHER" id="PTHR31213:SF70">
    <property type="entry name" value="MAJOR ALLERGEN PRU AR 1-LIKE"/>
    <property type="match status" value="1"/>
</dbReference>
<dbReference type="GO" id="GO:0009738">
    <property type="term" value="P:abscisic acid-activated signaling pathway"/>
    <property type="evidence" value="ECO:0007669"/>
    <property type="project" value="InterPro"/>
</dbReference>
<dbReference type="SUPFAM" id="SSF55961">
    <property type="entry name" value="Bet v1-like"/>
    <property type="match status" value="1"/>
</dbReference>
<dbReference type="InterPro" id="IPR024949">
    <property type="entry name" value="Bet_v_I_allergen"/>
</dbReference>
<dbReference type="Gene3D" id="3.30.530.20">
    <property type="match status" value="1"/>
</dbReference>
<dbReference type="Pfam" id="PF00407">
    <property type="entry name" value="Bet_v_1"/>
    <property type="match status" value="1"/>
</dbReference>
<comment type="caution">
    <text evidence="3">The sequence shown here is derived from an EMBL/GenBank/DDBJ whole genome shotgun (WGS) entry which is preliminary data.</text>
</comment>
<dbReference type="InterPro" id="IPR023393">
    <property type="entry name" value="START-like_dom_sf"/>
</dbReference>
<feature type="domain" description="Bet v I/Major latex protein" evidence="2">
    <location>
        <begin position="181"/>
        <end position="334"/>
    </location>
</feature>
<dbReference type="AlphaFoldDB" id="A0A8X8Y2Y5"/>
<dbReference type="PRINTS" id="PR00634">
    <property type="entry name" value="BETALLERGEN"/>
</dbReference>
<comment type="similarity">
    <text evidence="1">Belongs to the BetVI family.</text>
</comment>